<evidence type="ECO:0000313" key="13">
    <source>
        <dbReference type="Proteomes" id="UP000018458"/>
    </source>
</evidence>
<proteinExistence type="inferred from homology"/>
<dbReference type="STRING" id="762983.HMPREF9444_01483"/>
<gene>
    <name evidence="12" type="ORF">HMPREF9444_01483</name>
</gene>
<name>E8LL76_SUCHY</name>
<dbReference type="OrthoDB" id="9808891at2"/>
<dbReference type="Pfam" id="PF00254">
    <property type="entry name" value="FKBP_C"/>
    <property type="match status" value="1"/>
</dbReference>
<dbReference type="PANTHER" id="PTHR47861:SF3">
    <property type="entry name" value="FKBP-TYPE PEPTIDYL-PROLYL CIS-TRANS ISOMERASE SLYD"/>
    <property type="match status" value="1"/>
</dbReference>
<dbReference type="RefSeq" id="WP_009143664.1">
    <property type="nucleotide sequence ID" value="NZ_GL831017.1"/>
</dbReference>
<dbReference type="InterPro" id="IPR046357">
    <property type="entry name" value="PPIase_dom_sf"/>
</dbReference>
<comment type="function">
    <text evidence="8">Also involved in hydrogenase metallocenter assembly, probably by participating in the nickel insertion step. This function in hydrogenase biosynthesis requires chaperone activity and the presence of the metal-binding domain, but not PPIase activity.</text>
</comment>
<evidence type="ECO:0000259" key="11">
    <source>
        <dbReference type="PROSITE" id="PS50059"/>
    </source>
</evidence>
<dbReference type="EMBL" id="AEVO01000084">
    <property type="protein sequence ID" value="EFY06736.1"/>
    <property type="molecule type" value="Genomic_DNA"/>
</dbReference>
<dbReference type="AlphaFoldDB" id="E8LL76"/>
<dbReference type="SUPFAM" id="SSF54534">
    <property type="entry name" value="FKBP-like"/>
    <property type="match status" value="1"/>
</dbReference>
<evidence type="ECO:0000256" key="2">
    <source>
        <dbReference type="ARBA" id="ARBA00004496"/>
    </source>
</evidence>
<organism evidence="12 13">
    <name type="scientific">Succinatimonas hippei (strain DSM 22608 / JCM 16073 / KCTC 15190 / YIT 12066)</name>
    <dbReference type="NCBI Taxonomy" id="762983"/>
    <lineage>
        <taxon>Bacteria</taxon>
        <taxon>Pseudomonadati</taxon>
        <taxon>Pseudomonadota</taxon>
        <taxon>Gammaproteobacteria</taxon>
        <taxon>Aeromonadales</taxon>
        <taxon>Succinivibrionaceae</taxon>
        <taxon>Succinatimonas</taxon>
    </lineage>
</organism>
<dbReference type="InterPro" id="IPR001179">
    <property type="entry name" value="PPIase_FKBP_dom"/>
</dbReference>
<keyword evidence="13" id="KW-1185">Reference proteome</keyword>
<dbReference type="HOGENOM" id="CLU_098197_1_0_6"/>
<evidence type="ECO:0000256" key="3">
    <source>
        <dbReference type="ARBA" id="ARBA00006577"/>
    </source>
</evidence>
<comment type="catalytic activity">
    <reaction evidence="1 9 10">
        <text>[protein]-peptidylproline (omega=180) = [protein]-peptidylproline (omega=0)</text>
        <dbReference type="Rhea" id="RHEA:16237"/>
        <dbReference type="Rhea" id="RHEA-COMP:10747"/>
        <dbReference type="Rhea" id="RHEA-COMP:10748"/>
        <dbReference type="ChEBI" id="CHEBI:83833"/>
        <dbReference type="ChEBI" id="CHEBI:83834"/>
        <dbReference type="EC" id="5.2.1.8"/>
    </reaction>
</comment>
<evidence type="ECO:0000256" key="8">
    <source>
        <dbReference type="ARBA" id="ARBA00037071"/>
    </source>
</evidence>
<dbReference type="Gene3D" id="3.10.50.40">
    <property type="match status" value="1"/>
</dbReference>
<dbReference type="eggNOG" id="COG1047">
    <property type="taxonomic scope" value="Bacteria"/>
</dbReference>
<dbReference type="EC" id="5.2.1.8" evidence="10"/>
<feature type="domain" description="PPIase FKBP-type" evidence="11">
    <location>
        <begin position="6"/>
        <end position="95"/>
    </location>
</feature>
<keyword evidence="5 9" id="KW-0697">Rotamase</keyword>
<evidence type="ECO:0000313" key="12">
    <source>
        <dbReference type="EMBL" id="EFY06736.1"/>
    </source>
</evidence>
<evidence type="ECO:0000256" key="5">
    <source>
        <dbReference type="ARBA" id="ARBA00023110"/>
    </source>
</evidence>
<protein>
    <recommendedName>
        <fullName evidence="10">Peptidyl-prolyl cis-trans isomerase</fullName>
        <ecNumber evidence="10">5.2.1.8</ecNumber>
    </recommendedName>
</protein>
<evidence type="ECO:0000256" key="1">
    <source>
        <dbReference type="ARBA" id="ARBA00000971"/>
    </source>
</evidence>
<evidence type="ECO:0000256" key="10">
    <source>
        <dbReference type="RuleBase" id="RU003915"/>
    </source>
</evidence>
<evidence type="ECO:0000256" key="7">
    <source>
        <dbReference type="ARBA" id="ARBA00023235"/>
    </source>
</evidence>
<keyword evidence="7 9" id="KW-0413">Isomerase</keyword>
<comment type="similarity">
    <text evidence="3 10">Belongs to the FKBP-type PPIase family.</text>
</comment>
<dbReference type="PROSITE" id="PS50059">
    <property type="entry name" value="FKBP_PPIASE"/>
    <property type="match status" value="1"/>
</dbReference>
<dbReference type="GO" id="GO:0042026">
    <property type="term" value="P:protein refolding"/>
    <property type="evidence" value="ECO:0007669"/>
    <property type="project" value="UniProtKB-ARBA"/>
</dbReference>
<evidence type="ECO:0000256" key="6">
    <source>
        <dbReference type="ARBA" id="ARBA00023186"/>
    </source>
</evidence>
<dbReference type="GO" id="GO:0005737">
    <property type="term" value="C:cytoplasm"/>
    <property type="evidence" value="ECO:0007669"/>
    <property type="project" value="UniProtKB-SubCell"/>
</dbReference>
<keyword evidence="6" id="KW-0143">Chaperone</keyword>
<evidence type="ECO:0000256" key="9">
    <source>
        <dbReference type="PROSITE-ProRule" id="PRU00277"/>
    </source>
</evidence>
<keyword evidence="4" id="KW-0963">Cytoplasm</keyword>
<comment type="caution">
    <text evidence="12">The sequence shown here is derived from an EMBL/GenBank/DDBJ whole genome shotgun (WGS) entry which is preliminary data.</text>
</comment>
<sequence length="247" mass="27346">MKISRGTVATVAFTVTDEKGQVVGRTDPKNPVVALIGHGFLIKGLEKAIDGHEKGDSFTVTLHPADSYGEYDESLVQEIDRSLFGDFDIEEGSVFEADSSNGPMAVVIKKINDKTVVVDGNHPLAGKVLNFLVTIEDVREATPEEKEHGHAHVNGHCPSEEGEHHCCCGHHHDHEEGGEHHCCGRHHDHEEDGEHHCCGRHHDHEEDGEHHCCGRHHNHEEGGEHHCCCGHHHDHEEGGEHHCCKHQ</sequence>
<evidence type="ECO:0000256" key="4">
    <source>
        <dbReference type="ARBA" id="ARBA00022490"/>
    </source>
</evidence>
<accession>E8LL76</accession>
<comment type="subcellular location">
    <subcellularLocation>
        <location evidence="2">Cytoplasm</location>
    </subcellularLocation>
</comment>
<dbReference type="PANTHER" id="PTHR47861">
    <property type="entry name" value="FKBP-TYPE PEPTIDYL-PROLYL CIS-TRANS ISOMERASE SLYD"/>
    <property type="match status" value="1"/>
</dbReference>
<dbReference type="Proteomes" id="UP000018458">
    <property type="component" value="Unassembled WGS sequence"/>
</dbReference>
<reference evidence="12 13" key="1">
    <citation type="submission" date="2011-01" db="EMBL/GenBank/DDBJ databases">
        <authorList>
            <person name="Weinstock G."/>
            <person name="Sodergren E."/>
            <person name="Clifton S."/>
            <person name="Fulton L."/>
            <person name="Fulton B."/>
            <person name="Courtney L."/>
            <person name="Fronick C."/>
            <person name="Harrison M."/>
            <person name="Strong C."/>
            <person name="Farmer C."/>
            <person name="Delahaunty K."/>
            <person name="Markovic C."/>
            <person name="Hall O."/>
            <person name="Minx P."/>
            <person name="Tomlinson C."/>
            <person name="Mitreva M."/>
            <person name="Hou S."/>
            <person name="Chen J."/>
            <person name="Wollam A."/>
            <person name="Pepin K.H."/>
            <person name="Johnson M."/>
            <person name="Bhonagiri V."/>
            <person name="Zhang X."/>
            <person name="Suruliraj S."/>
            <person name="Warren W."/>
            <person name="Chinwalla A."/>
            <person name="Mardis E.R."/>
            <person name="Wilson R.K."/>
        </authorList>
    </citation>
    <scope>NUCLEOTIDE SEQUENCE [LARGE SCALE GENOMIC DNA]</scope>
    <source>
        <strain evidence="13">DSM 22608 / JCM 16073 / KCTC 15190 / YIT 12066</strain>
    </source>
</reference>
<dbReference type="GO" id="GO:0003755">
    <property type="term" value="F:peptidyl-prolyl cis-trans isomerase activity"/>
    <property type="evidence" value="ECO:0007669"/>
    <property type="project" value="UniProtKB-UniRule"/>
</dbReference>